<keyword evidence="2" id="KW-0812">Transmembrane</keyword>
<protein>
    <submittedName>
        <fullName evidence="3">Uncharacterized protein</fullName>
    </submittedName>
</protein>
<reference evidence="3 4" key="1">
    <citation type="journal article" date="2023" name="Commun. Biol.">
        <title>Genome analysis of Parmales, the sister group of diatoms, reveals the evolutionary specialization of diatoms from phago-mixotrophs to photoautotrophs.</title>
        <authorList>
            <person name="Ban H."/>
            <person name="Sato S."/>
            <person name="Yoshikawa S."/>
            <person name="Yamada K."/>
            <person name="Nakamura Y."/>
            <person name="Ichinomiya M."/>
            <person name="Sato N."/>
            <person name="Blanc-Mathieu R."/>
            <person name="Endo H."/>
            <person name="Kuwata A."/>
            <person name="Ogata H."/>
        </authorList>
    </citation>
    <scope>NUCLEOTIDE SEQUENCE [LARGE SCALE GENOMIC DNA]</scope>
</reference>
<name>A0ABQ6MQ42_9STRA</name>
<feature type="region of interest" description="Disordered" evidence="1">
    <location>
        <begin position="1"/>
        <end position="32"/>
    </location>
</feature>
<evidence type="ECO:0000313" key="4">
    <source>
        <dbReference type="Proteomes" id="UP001165060"/>
    </source>
</evidence>
<evidence type="ECO:0000256" key="1">
    <source>
        <dbReference type="SAM" id="MobiDB-lite"/>
    </source>
</evidence>
<feature type="compositionally biased region" description="Polar residues" evidence="1">
    <location>
        <begin position="1"/>
        <end position="10"/>
    </location>
</feature>
<proteinExistence type="predicted"/>
<gene>
    <name evidence="3" type="ORF">TeGR_g14436</name>
</gene>
<keyword evidence="2" id="KW-0472">Membrane</keyword>
<evidence type="ECO:0000313" key="3">
    <source>
        <dbReference type="EMBL" id="GMI30534.1"/>
    </source>
</evidence>
<feature type="transmembrane region" description="Helical" evidence="2">
    <location>
        <begin position="164"/>
        <end position="181"/>
    </location>
</feature>
<keyword evidence="4" id="KW-1185">Reference proteome</keyword>
<evidence type="ECO:0000256" key="2">
    <source>
        <dbReference type="SAM" id="Phobius"/>
    </source>
</evidence>
<keyword evidence="2" id="KW-1133">Transmembrane helix</keyword>
<dbReference type="Proteomes" id="UP001165060">
    <property type="component" value="Unassembled WGS sequence"/>
</dbReference>
<sequence>MHDSRPTSSPAHPPPKRSSTATISKRRSTKKELTLRRMSTTNLARTDSPDSSSIRDVSRYSWSHHWTAFFLLVQLALAFPSMLALTMTVVKGRKTFESFAQIGSIFNPLMFMIYSSLAVSNPLSPSVSSRIVTRMKASTAIYLVSTVTDPARIVALQPSNIGRWMYLAFSAGVGYIITVVVHERNGRMK</sequence>
<feature type="non-terminal residue" evidence="3">
    <location>
        <position position="189"/>
    </location>
</feature>
<organism evidence="3 4">
    <name type="scientific">Tetraparma gracilis</name>
    <dbReference type="NCBI Taxonomy" id="2962635"/>
    <lineage>
        <taxon>Eukaryota</taxon>
        <taxon>Sar</taxon>
        <taxon>Stramenopiles</taxon>
        <taxon>Ochrophyta</taxon>
        <taxon>Bolidophyceae</taxon>
        <taxon>Parmales</taxon>
        <taxon>Triparmaceae</taxon>
        <taxon>Tetraparma</taxon>
    </lineage>
</organism>
<dbReference type="EMBL" id="BRYB01004414">
    <property type="protein sequence ID" value="GMI30534.1"/>
    <property type="molecule type" value="Genomic_DNA"/>
</dbReference>
<accession>A0ABQ6MQ42</accession>
<comment type="caution">
    <text evidence="3">The sequence shown here is derived from an EMBL/GenBank/DDBJ whole genome shotgun (WGS) entry which is preliminary data.</text>
</comment>
<feature type="transmembrane region" description="Helical" evidence="2">
    <location>
        <begin position="99"/>
        <end position="119"/>
    </location>
</feature>
<feature type="transmembrane region" description="Helical" evidence="2">
    <location>
        <begin position="66"/>
        <end position="87"/>
    </location>
</feature>